<feature type="transmembrane region" description="Helical" evidence="7">
    <location>
        <begin position="180"/>
        <end position="204"/>
    </location>
</feature>
<keyword evidence="4" id="KW-0029">Amino-acid transport</keyword>
<dbReference type="Pfam" id="PF00324">
    <property type="entry name" value="AA_permease"/>
    <property type="match status" value="1"/>
</dbReference>
<comment type="subcellular location">
    <subcellularLocation>
        <location evidence="1">Membrane</location>
        <topology evidence="1">Multi-pass membrane protein</topology>
    </subcellularLocation>
</comment>
<dbReference type="PANTHER" id="PTHR43341:SF26">
    <property type="entry name" value="GENERAL AMINO ACID PERMEASE AGP3"/>
    <property type="match status" value="1"/>
</dbReference>
<dbReference type="Gene3D" id="1.20.1740.10">
    <property type="entry name" value="Amino acid/polyamine transporter I"/>
    <property type="match status" value="1"/>
</dbReference>
<dbReference type="EMBL" id="JAPZBQ010000001">
    <property type="protein sequence ID" value="KAJ5352913.1"/>
    <property type="molecule type" value="Genomic_DNA"/>
</dbReference>
<dbReference type="AlphaFoldDB" id="A0A9W9UPN0"/>
<evidence type="ECO:0000256" key="3">
    <source>
        <dbReference type="ARBA" id="ARBA00022692"/>
    </source>
</evidence>
<feature type="transmembrane region" description="Helical" evidence="7">
    <location>
        <begin position="469"/>
        <end position="488"/>
    </location>
</feature>
<sequence>MAELKKPDTADMADSRDDAKSIEATQVHEVGQDQLNRALSQRHLVMMAIGGVIGPGYFMGMGTGLSTAGPAGLLICFAIVGMLLWFVIQSLGEIGSFIAVSGSFTHYSARFIDPAWGFALGWNYFLLWAGIIMAEYNNLGLVLTYWETDMPRWGWIMVFWVIFMSFALLGVWAFGEAEFWLALIKIIAILAFFLCSILISTGVIGGQKIGFKYYHDPGPFADGIKGVFQIFVFAGLQYSGTEMIGLTAGESRNPSKDIPKAVKSIVYRIVILFLGGIFFLTITVPWNDENLLGRTTKKSASSPFVIAFNRVGATVGGHAINAVILVTIFSAVNSAVYVGSRTLYGLAKEGAAPRVFLYTLKNGSPIVALVAFHILGFLSLLNLSSGAGVVYTWVVSMTGQLTLSPGATICLCHIRLRKAMQLQNMPPSVLPYRTGTWPWGAYLGYGISVFFVFFQGWTSFAPWNVQNFFMNYIIVIVFIVLGVSWKIAKKTHWVRLETADLVTGRRDWLL</sequence>
<organism evidence="9 10">
    <name type="scientific">Penicillium brevicompactum</name>
    <dbReference type="NCBI Taxonomy" id="5074"/>
    <lineage>
        <taxon>Eukaryota</taxon>
        <taxon>Fungi</taxon>
        <taxon>Dikarya</taxon>
        <taxon>Ascomycota</taxon>
        <taxon>Pezizomycotina</taxon>
        <taxon>Eurotiomycetes</taxon>
        <taxon>Eurotiomycetidae</taxon>
        <taxon>Eurotiales</taxon>
        <taxon>Aspergillaceae</taxon>
        <taxon>Penicillium</taxon>
    </lineage>
</organism>
<feature type="transmembrane region" description="Helical" evidence="7">
    <location>
        <begin position="153"/>
        <end position="174"/>
    </location>
</feature>
<name>A0A9W9UPN0_PENBR</name>
<evidence type="ECO:0000259" key="8">
    <source>
        <dbReference type="Pfam" id="PF00324"/>
    </source>
</evidence>
<evidence type="ECO:0000256" key="2">
    <source>
        <dbReference type="ARBA" id="ARBA00022448"/>
    </source>
</evidence>
<evidence type="ECO:0000256" key="4">
    <source>
        <dbReference type="ARBA" id="ARBA00022970"/>
    </source>
</evidence>
<feature type="transmembrane region" description="Helical" evidence="7">
    <location>
        <begin position="437"/>
        <end position="457"/>
    </location>
</feature>
<keyword evidence="5 7" id="KW-1133">Transmembrane helix</keyword>
<dbReference type="PANTHER" id="PTHR43341">
    <property type="entry name" value="AMINO ACID PERMEASE"/>
    <property type="match status" value="1"/>
</dbReference>
<accession>A0A9W9UPN0</accession>
<reference evidence="9" key="2">
    <citation type="journal article" date="2023" name="IMA Fungus">
        <title>Comparative genomic study of the Penicillium genus elucidates a diverse pangenome and 15 lateral gene transfer events.</title>
        <authorList>
            <person name="Petersen C."/>
            <person name="Sorensen T."/>
            <person name="Nielsen M.R."/>
            <person name="Sondergaard T.E."/>
            <person name="Sorensen J.L."/>
            <person name="Fitzpatrick D.A."/>
            <person name="Frisvad J.C."/>
            <person name="Nielsen K.L."/>
        </authorList>
    </citation>
    <scope>NUCLEOTIDE SEQUENCE</scope>
    <source>
        <strain evidence="9">IBT 35673</strain>
    </source>
</reference>
<dbReference type="FunFam" id="1.20.1740.10:FF:000001">
    <property type="entry name" value="Amino acid permease"/>
    <property type="match status" value="1"/>
</dbReference>
<feature type="transmembrane region" description="Helical" evidence="7">
    <location>
        <begin position="366"/>
        <end position="384"/>
    </location>
</feature>
<dbReference type="GO" id="GO:0016020">
    <property type="term" value="C:membrane"/>
    <property type="evidence" value="ECO:0007669"/>
    <property type="project" value="UniProtKB-SubCell"/>
</dbReference>
<evidence type="ECO:0000256" key="5">
    <source>
        <dbReference type="ARBA" id="ARBA00022989"/>
    </source>
</evidence>
<feature type="transmembrane region" description="Helical" evidence="7">
    <location>
        <begin position="44"/>
        <end position="62"/>
    </location>
</feature>
<feature type="domain" description="Amino acid permease/ SLC12A" evidence="8">
    <location>
        <begin position="43"/>
        <end position="492"/>
    </location>
</feature>
<dbReference type="GO" id="GO:0015171">
    <property type="term" value="F:amino acid transmembrane transporter activity"/>
    <property type="evidence" value="ECO:0007669"/>
    <property type="project" value="TreeGrafter"/>
</dbReference>
<proteinExistence type="predicted"/>
<dbReference type="PROSITE" id="PS00218">
    <property type="entry name" value="AMINO_ACID_PERMEASE_1"/>
    <property type="match status" value="1"/>
</dbReference>
<protein>
    <recommendedName>
        <fullName evidence="8">Amino acid permease/ SLC12A domain-containing protein</fullName>
    </recommendedName>
</protein>
<dbReference type="InterPro" id="IPR004841">
    <property type="entry name" value="AA-permease/SLC12A_dom"/>
</dbReference>
<dbReference type="Proteomes" id="UP001147695">
    <property type="component" value="Unassembled WGS sequence"/>
</dbReference>
<keyword evidence="2" id="KW-0813">Transport</keyword>
<evidence type="ECO:0000313" key="10">
    <source>
        <dbReference type="Proteomes" id="UP001147695"/>
    </source>
</evidence>
<dbReference type="InterPro" id="IPR004840">
    <property type="entry name" value="Amino_acid_permease_CS"/>
</dbReference>
<comment type="caution">
    <text evidence="9">The sequence shown here is derived from an EMBL/GenBank/DDBJ whole genome shotgun (WGS) entry which is preliminary data.</text>
</comment>
<dbReference type="PIRSF" id="PIRSF006060">
    <property type="entry name" value="AA_transporter"/>
    <property type="match status" value="1"/>
</dbReference>
<feature type="transmembrane region" description="Helical" evidence="7">
    <location>
        <begin position="319"/>
        <end position="338"/>
    </location>
</feature>
<keyword evidence="6 7" id="KW-0472">Membrane</keyword>
<evidence type="ECO:0000313" key="9">
    <source>
        <dbReference type="EMBL" id="KAJ5352913.1"/>
    </source>
</evidence>
<dbReference type="InterPro" id="IPR050524">
    <property type="entry name" value="APC_YAT"/>
</dbReference>
<feature type="transmembrane region" description="Helical" evidence="7">
    <location>
        <begin position="265"/>
        <end position="286"/>
    </location>
</feature>
<feature type="transmembrane region" description="Helical" evidence="7">
    <location>
        <begin position="390"/>
        <end position="416"/>
    </location>
</feature>
<keyword evidence="3 7" id="KW-0812">Transmembrane</keyword>
<evidence type="ECO:0000256" key="6">
    <source>
        <dbReference type="ARBA" id="ARBA00023136"/>
    </source>
</evidence>
<evidence type="ECO:0000256" key="1">
    <source>
        <dbReference type="ARBA" id="ARBA00004141"/>
    </source>
</evidence>
<evidence type="ECO:0000256" key="7">
    <source>
        <dbReference type="SAM" id="Phobius"/>
    </source>
</evidence>
<feature type="transmembrane region" description="Helical" evidence="7">
    <location>
        <begin position="68"/>
        <end position="87"/>
    </location>
</feature>
<gene>
    <name evidence="9" type="ORF">N7452_001887</name>
</gene>
<reference evidence="9" key="1">
    <citation type="submission" date="2022-12" db="EMBL/GenBank/DDBJ databases">
        <authorList>
            <person name="Petersen C."/>
        </authorList>
    </citation>
    <scope>NUCLEOTIDE SEQUENCE</scope>
    <source>
        <strain evidence="9">IBT 35673</strain>
    </source>
</reference>